<dbReference type="AlphaFoldDB" id="A0A6C0LIP1"/>
<name>A0A6C0LIP1_9ZZZZ</name>
<protein>
    <submittedName>
        <fullName evidence="1">Uncharacterized protein</fullName>
    </submittedName>
</protein>
<proteinExistence type="predicted"/>
<dbReference type="EMBL" id="MN740520">
    <property type="protein sequence ID" value="QHU30816.1"/>
    <property type="molecule type" value="Genomic_DNA"/>
</dbReference>
<evidence type="ECO:0000313" key="1">
    <source>
        <dbReference type="EMBL" id="QHU30816.1"/>
    </source>
</evidence>
<reference evidence="1" key="1">
    <citation type="journal article" date="2020" name="Nature">
        <title>Giant virus diversity and host interactions through global metagenomics.</title>
        <authorList>
            <person name="Schulz F."/>
            <person name="Roux S."/>
            <person name="Paez-Espino D."/>
            <person name="Jungbluth S."/>
            <person name="Walsh D.A."/>
            <person name="Denef V.J."/>
            <person name="McMahon K.D."/>
            <person name="Konstantinidis K.T."/>
            <person name="Eloe-Fadrosh E.A."/>
            <person name="Kyrpides N.C."/>
            <person name="Woyke T."/>
        </authorList>
    </citation>
    <scope>NUCLEOTIDE SEQUENCE</scope>
    <source>
        <strain evidence="1">GVMAG-M-3300027892-73</strain>
    </source>
</reference>
<organism evidence="1">
    <name type="scientific">viral metagenome</name>
    <dbReference type="NCBI Taxonomy" id="1070528"/>
    <lineage>
        <taxon>unclassified sequences</taxon>
        <taxon>metagenomes</taxon>
        <taxon>organismal metagenomes</taxon>
    </lineage>
</organism>
<sequence>MRNNNFLNNQTKMRKNTLFKKIINSNSKSDIFAKT</sequence>
<accession>A0A6C0LIP1</accession>